<organism evidence="1 2">
    <name type="scientific">Actinokineospora xionganensis</name>
    <dbReference type="NCBI Taxonomy" id="2684470"/>
    <lineage>
        <taxon>Bacteria</taxon>
        <taxon>Bacillati</taxon>
        <taxon>Actinomycetota</taxon>
        <taxon>Actinomycetes</taxon>
        <taxon>Pseudonocardiales</taxon>
        <taxon>Pseudonocardiaceae</taxon>
        <taxon>Actinokineospora</taxon>
    </lineage>
</organism>
<comment type="caution">
    <text evidence="1">The sequence shown here is derived from an EMBL/GenBank/DDBJ whole genome shotgun (WGS) entry which is preliminary data.</text>
</comment>
<evidence type="ECO:0000313" key="1">
    <source>
        <dbReference type="EMBL" id="MBC6446959.1"/>
    </source>
</evidence>
<keyword evidence="2" id="KW-1185">Reference proteome</keyword>
<sequence length="69" mass="7063">MTWKLEVNAGACMASGLCAGIAPDHFTLEGVSAVANSPEVEPDDDVLEAAESCPAMAISVTENGRDLLA</sequence>
<protein>
    <submittedName>
        <fullName evidence="1">Ferredoxin</fullName>
    </submittedName>
</protein>
<dbReference type="RefSeq" id="WP_187219339.1">
    <property type="nucleotide sequence ID" value="NZ_JABVED010000003.1"/>
</dbReference>
<gene>
    <name evidence="1" type="ORF">GPZ80_07210</name>
</gene>
<dbReference type="SUPFAM" id="SSF54862">
    <property type="entry name" value="4Fe-4S ferredoxins"/>
    <property type="match status" value="1"/>
</dbReference>
<dbReference type="Pfam" id="PF13370">
    <property type="entry name" value="Fer4_13"/>
    <property type="match status" value="1"/>
</dbReference>
<reference evidence="1 2" key="1">
    <citation type="submission" date="2020-06" db="EMBL/GenBank/DDBJ databases">
        <title>Actinokineospora xiongansis sp. nov., isolated from soil of Baiyangdian.</title>
        <authorList>
            <person name="Zhang X."/>
        </authorList>
    </citation>
    <scope>NUCLEOTIDE SEQUENCE [LARGE SCALE GENOMIC DNA]</scope>
    <source>
        <strain evidence="1 2">HBU206404</strain>
    </source>
</reference>
<dbReference type="Proteomes" id="UP000734823">
    <property type="component" value="Unassembled WGS sequence"/>
</dbReference>
<dbReference type="EMBL" id="JABVED010000003">
    <property type="protein sequence ID" value="MBC6446959.1"/>
    <property type="molecule type" value="Genomic_DNA"/>
</dbReference>
<dbReference type="Gene3D" id="3.30.70.20">
    <property type="match status" value="1"/>
</dbReference>
<accession>A0ABR7L3F4</accession>
<evidence type="ECO:0000313" key="2">
    <source>
        <dbReference type="Proteomes" id="UP000734823"/>
    </source>
</evidence>
<proteinExistence type="predicted"/>
<name>A0ABR7L3F4_9PSEU</name>